<evidence type="ECO:0000256" key="1">
    <source>
        <dbReference type="SAM" id="MobiDB-lite"/>
    </source>
</evidence>
<protein>
    <recommendedName>
        <fullName evidence="4">CS domain-containing protein</fullName>
    </recommendedName>
</protein>
<dbReference type="Proteomes" id="UP001431783">
    <property type="component" value="Unassembled WGS sequence"/>
</dbReference>
<evidence type="ECO:0008006" key="4">
    <source>
        <dbReference type="Google" id="ProtNLM"/>
    </source>
</evidence>
<dbReference type="GO" id="GO:0051879">
    <property type="term" value="F:Hsp90 protein binding"/>
    <property type="evidence" value="ECO:0007669"/>
    <property type="project" value="InterPro"/>
</dbReference>
<proteinExistence type="predicted"/>
<evidence type="ECO:0000313" key="2">
    <source>
        <dbReference type="EMBL" id="KAK9885749.1"/>
    </source>
</evidence>
<feature type="compositionally biased region" description="Acidic residues" evidence="1">
    <location>
        <begin position="119"/>
        <end position="136"/>
    </location>
</feature>
<comment type="caution">
    <text evidence="2">The sequence shown here is derived from an EMBL/GenBank/DDBJ whole genome shotgun (WGS) entry which is preliminary data.</text>
</comment>
<dbReference type="InterPro" id="IPR045250">
    <property type="entry name" value="p23-like"/>
</dbReference>
<dbReference type="SUPFAM" id="SSF49764">
    <property type="entry name" value="HSP20-like chaperones"/>
    <property type="match status" value="1"/>
</dbReference>
<dbReference type="PANTHER" id="PTHR22932">
    <property type="entry name" value="TELOMERASE-BINDING PROTEIN P23 HSP90 CO-CHAPERONE"/>
    <property type="match status" value="1"/>
</dbReference>
<feature type="compositionally biased region" description="Gly residues" evidence="1">
    <location>
        <begin position="87"/>
        <end position="96"/>
    </location>
</feature>
<name>A0AAW1V1L6_9CUCU</name>
<organism evidence="2 3">
    <name type="scientific">Henosepilachna vigintioctopunctata</name>
    <dbReference type="NCBI Taxonomy" id="420089"/>
    <lineage>
        <taxon>Eukaryota</taxon>
        <taxon>Metazoa</taxon>
        <taxon>Ecdysozoa</taxon>
        <taxon>Arthropoda</taxon>
        <taxon>Hexapoda</taxon>
        <taxon>Insecta</taxon>
        <taxon>Pterygota</taxon>
        <taxon>Neoptera</taxon>
        <taxon>Endopterygota</taxon>
        <taxon>Coleoptera</taxon>
        <taxon>Polyphaga</taxon>
        <taxon>Cucujiformia</taxon>
        <taxon>Coccinelloidea</taxon>
        <taxon>Coccinellidae</taxon>
        <taxon>Epilachninae</taxon>
        <taxon>Epilachnini</taxon>
        <taxon>Henosepilachna</taxon>
    </lineage>
</organism>
<dbReference type="EMBL" id="JARQZJ010000097">
    <property type="protein sequence ID" value="KAK9885749.1"/>
    <property type="molecule type" value="Genomic_DNA"/>
</dbReference>
<dbReference type="GO" id="GO:0005634">
    <property type="term" value="C:nucleus"/>
    <property type="evidence" value="ECO:0007669"/>
    <property type="project" value="TreeGrafter"/>
</dbReference>
<dbReference type="GO" id="GO:0006457">
    <property type="term" value="P:protein folding"/>
    <property type="evidence" value="ECO:0007669"/>
    <property type="project" value="TreeGrafter"/>
</dbReference>
<accession>A0AAW1V1L6</accession>
<evidence type="ECO:0000313" key="3">
    <source>
        <dbReference type="Proteomes" id="UP001431783"/>
    </source>
</evidence>
<dbReference type="AlphaFoldDB" id="A0AAW1V1L6"/>
<dbReference type="PANTHER" id="PTHR22932:SF1">
    <property type="entry name" value="CO-CHAPERONE PROTEIN DAF-41"/>
    <property type="match status" value="1"/>
</dbReference>
<reference evidence="2 3" key="1">
    <citation type="submission" date="2023-03" db="EMBL/GenBank/DDBJ databases">
        <title>Genome insight into feeding habits of ladybird beetles.</title>
        <authorList>
            <person name="Li H.-S."/>
            <person name="Huang Y.-H."/>
            <person name="Pang H."/>
        </authorList>
    </citation>
    <scope>NUCLEOTIDE SEQUENCE [LARGE SCALE GENOMIC DNA]</scope>
    <source>
        <strain evidence="2">SYSU_2023b</strain>
        <tissue evidence="2">Whole body</tissue>
    </source>
</reference>
<dbReference type="GO" id="GO:0005829">
    <property type="term" value="C:cytosol"/>
    <property type="evidence" value="ECO:0007669"/>
    <property type="project" value="TreeGrafter"/>
</dbReference>
<dbReference type="Gene3D" id="2.60.40.790">
    <property type="match status" value="1"/>
</dbReference>
<sequence>MIRKDVRMKAVLNADVKDPEVKFEKDSIHFKGTGGVENKIYEVTSPLYKEIDSEKSESFPRGRYKKKYHWLKCDFNKWNDEDETGDEGLGGMGGGGDFEEMMKQMGGLGGAGKEKLSFEDIELDGDEADSDDEPIP</sequence>
<dbReference type="GO" id="GO:0051131">
    <property type="term" value="P:chaperone-mediated protein complex assembly"/>
    <property type="evidence" value="ECO:0007669"/>
    <property type="project" value="TreeGrafter"/>
</dbReference>
<feature type="region of interest" description="Disordered" evidence="1">
    <location>
        <begin position="82"/>
        <end position="136"/>
    </location>
</feature>
<gene>
    <name evidence="2" type="ORF">WA026_013621</name>
</gene>
<dbReference type="InterPro" id="IPR008978">
    <property type="entry name" value="HSP20-like_chaperone"/>
</dbReference>
<dbReference type="GO" id="GO:0051087">
    <property type="term" value="F:protein-folding chaperone binding"/>
    <property type="evidence" value="ECO:0007669"/>
    <property type="project" value="TreeGrafter"/>
</dbReference>
<keyword evidence="3" id="KW-1185">Reference proteome</keyword>